<feature type="transmembrane region" description="Helical" evidence="1">
    <location>
        <begin position="41"/>
        <end position="62"/>
    </location>
</feature>
<dbReference type="RefSeq" id="WP_102415115.1">
    <property type="nucleotide sequence ID" value="NZ_BMJD01000004.1"/>
</dbReference>
<accession>A0A9W5TVW3</accession>
<evidence type="ECO:0008006" key="4">
    <source>
        <dbReference type="Google" id="ProtNLM"/>
    </source>
</evidence>
<reference evidence="2" key="2">
    <citation type="submission" date="2020-09" db="EMBL/GenBank/DDBJ databases">
        <authorList>
            <person name="Sun Q."/>
            <person name="Zhou Y."/>
        </authorList>
    </citation>
    <scope>NUCLEOTIDE SEQUENCE</scope>
    <source>
        <strain evidence="2">CGMCC 1.15454</strain>
    </source>
</reference>
<dbReference type="Pfam" id="PF11118">
    <property type="entry name" value="DUF2627"/>
    <property type="match status" value="1"/>
</dbReference>
<sequence length="79" mass="9039">MIRIIAVLMLVIPGIIAAYGIKLMRDSLFNELTGIFLHTGLQFFIGFIFFAAGLAFIGGFIVHRDRKRQAERKNNRSRR</sequence>
<dbReference type="AlphaFoldDB" id="A0A9W5TVW3"/>
<dbReference type="EMBL" id="BMJD01000004">
    <property type="protein sequence ID" value="GGB34580.1"/>
    <property type="molecule type" value="Genomic_DNA"/>
</dbReference>
<evidence type="ECO:0000256" key="1">
    <source>
        <dbReference type="SAM" id="Phobius"/>
    </source>
</evidence>
<dbReference type="Proteomes" id="UP000621492">
    <property type="component" value="Unassembled WGS sequence"/>
</dbReference>
<protein>
    <recommendedName>
        <fullName evidence="4">DUF2627 domain-containing protein</fullName>
    </recommendedName>
</protein>
<keyword evidence="1" id="KW-1133">Transmembrane helix</keyword>
<name>A0A9W5TVW3_9BACI</name>
<proteinExistence type="predicted"/>
<keyword evidence="1" id="KW-0472">Membrane</keyword>
<evidence type="ECO:0000313" key="3">
    <source>
        <dbReference type="Proteomes" id="UP000621492"/>
    </source>
</evidence>
<keyword evidence="3" id="KW-1185">Reference proteome</keyword>
<organism evidence="2 3">
    <name type="scientific">Lentibacillus populi</name>
    <dbReference type="NCBI Taxonomy" id="1827502"/>
    <lineage>
        <taxon>Bacteria</taxon>
        <taxon>Bacillati</taxon>
        <taxon>Bacillota</taxon>
        <taxon>Bacilli</taxon>
        <taxon>Bacillales</taxon>
        <taxon>Bacillaceae</taxon>
        <taxon>Lentibacillus</taxon>
    </lineage>
</organism>
<comment type="caution">
    <text evidence="2">The sequence shown here is derived from an EMBL/GenBank/DDBJ whole genome shotgun (WGS) entry which is preliminary data.</text>
</comment>
<reference evidence="2" key="1">
    <citation type="journal article" date="2014" name="Int. J. Syst. Evol. Microbiol.">
        <title>Complete genome sequence of Corynebacterium casei LMG S-19264T (=DSM 44701T), isolated from a smear-ripened cheese.</title>
        <authorList>
            <consortium name="US DOE Joint Genome Institute (JGI-PGF)"/>
            <person name="Walter F."/>
            <person name="Albersmeier A."/>
            <person name="Kalinowski J."/>
            <person name="Ruckert C."/>
        </authorList>
    </citation>
    <scope>NUCLEOTIDE SEQUENCE</scope>
    <source>
        <strain evidence="2">CGMCC 1.15454</strain>
    </source>
</reference>
<dbReference type="InterPro" id="IPR020138">
    <property type="entry name" value="Uncharacterised_YqzF"/>
</dbReference>
<keyword evidence="1" id="KW-0812">Transmembrane</keyword>
<gene>
    <name evidence="2" type="primary">yqzF</name>
    <name evidence="2" type="ORF">GCM10011409_10070</name>
</gene>
<evidence type="ECO:0000313" key="2">
    <source>
        <dbReference type="EMBL" id="GGB34580.1"/>
    </source>
</evidence>